<dbReference type="Proteomes" id="UP000020218">
    <property type="component" value="Unassembled WGS sequence"/>
</dbReference>
<organism evidence="2 3">
    <name type="scientific">Candidatus Accumulibacter adjunctus</name>
    <dbReference type="NCBI Taxonomy" id="1454001"/>
    <lineage>
        <taxon>Bacteria</taxon>
        <taxon>Pseudomonadati</taxon>
        <taxon>Pseudomonadota</taxon>
        <taxon>Betaproteobacteria</taxon>
        <taxon>Candidatus Accumulibacter</taxon>
    </lineage>
</organism>
<keyword evidence="3" id="KW-1185">Reference proteome</keyword>
<dbReference type="EMBL" id="JFAX01000002">
    <property type="protein sequence ID" value="EXI69409.1"/>
    <property type="molecule type" value="Genomic_DNA"/>
</dbReference>
<evidence type="ECO:0000313" key="3">
    <source>
        <dbReference type="Proteomes" id="UP000020218"/>
    </source>
</evidence>
<feature type="compositionally biased region" description="Pro residues" evidence="1">
    <location>
        <begin position="37"/>
        <end position="54"/>
    </location>
</feature>
<evidence type="ECO:0000313" key="2">
    <source>
        <dbReference type="EMBL" id="EXI69409.1"/>
    </source>
</evidence>
<proteinExistence type="predicted"/>
<gene>
    <name evidence="2" type="ORF">AW08_00621</name>
</gene>
<evidence type="ECO:0000256" key="1">
    <source>
        <dbReference type="SAM" id="MobiDB-lite"/>
    </source>
</evidence>
<reference evidence="2" key="1">
    <citation type="submission" date="2014-02" db="EMBL/GenBank/DDBJ databases">
        <title>Expanding our view of genomic diversity in Candidatus Accumulibacter clades.</title>
        <authorList>
            <person name="Skennerton C.T."/>
            <person name="Barr J.J."/>
            <person name="Slater F.R."/>
            <person name="Bond P.L."/>
            <person name="Tyson G.W."/>
        </authorList>
    </citation>
    <scope>NUCLEOTIDE SEQUENCE [LARGE SCALE GENOMIC DNA]</scope>
</reference>
<name>A0A011PSR0_9PROT</name>
<dbReference type="AlphaFoldDB" id="A0A011PSR0"/>
<accession>A0A011PSR0</accession>
<sequence length="86" mass="9771">MDAYGRCLAPWNCADYEQMRRFLDRYQRNYGARFAPDVPPSPPRWPQRDVPPTPADQIQPAYRNASQVRPEFAPAAVSPVPPAASR</sequence>
<dbReference type="PATRIC" id="fig|1454001.3.peg.599"/>
<feature type="region of interest" description="Disordered" evidence="1">
    <location>
        <begin position="33"/>
        <end position="86"/>
    </location>
</feature>
<comment type="caution">
    <text evidence="2">The sequence shown here is derived from an EMBL/GenBank/DDBJ whole genome shotgun (WGS) entry which is preliminary data.</text>
</comment>
<protein>
    <submittedName>
        <fullName evidence="2">Uncharacterized protein</fullName>
    </submittedName>
</protein>